<proteinExistence type="predicted"/>
<feature type="transmembrane region" description="Helical" evidence="1">
    <location>
        <begin position="113"/>
        <end position="132"/>
    </location>
</feature>
<organism evidence="2 3">
    <name type="scientific">Oceanobacillus jordanicus</name>
    <dbReference type="NCBI Taxonomy" id="2867266"/>
    <lineage>
        <taxon>Bacteria</taxon>
        <taxon>Bacillati</taxon>
        <taxon>Bacillota</taxon>
        <taxon>Bacilli</taxon>
        <taxon>Bacillales</taxon>
        <taxon>Bacillaceae</taxon>
        <taxon>Oceanobacillus</taxon>
    </lineage>
</organism>
<evidence type="ECO:0000313" key="2">
    <source>
        <dbReference type="EMBL" id="MCG3420022.1"/>
    </source>
</evidence>
<name>A0AAW5B744_9BACI</name>
<keyword evidence="1" id="KW-1133">Transmembrane helix</keyword>
<dbReference type="AlphaFoldDB" id="A0AAW5B744"/>
<accession>A0AAW5B744</accession>
<sequence length="138" mass="16165">MRRVLTALLSTILFSIIYSWTFYVPSSQREPNVYYFGFFETSIFVIIYTAPVYFLVGILVSILIDKLVGNVDRNSKWKLYFIQLGLYSLAGILVGFIYLIIFSDSIYLVEVSYFSLFGFAASNLYFHLLLLVRKFRRR</sequence>
<keyword evidence="1" id="KW-0472">Membrane</keyword>
<dbReference type="Proteomes" id="UP001199631">
    <property type="component" value="Unassembled WGS sequence"/>
</dbReference>
<gene>
    <name evidence="2" type="ORF">K3T81_12745</name>
</gene>
<feature type="transmembrane region" description="Helical" evidence="1">
    <location>
        <begin position="43"/>
        <end position="68"/>
    </location>
</feature>
<evidence type="ECO:0000313" key="3">
    <source>
        <dbReference type="Proteomes" id="UP001199631"/>
    </source>
</evidence>
<dbReference type="EMBL" id="JAIFZM010000010">
    <property type="protein sequence ID" value="MCG3420022.1"/>
    <property type="molecule type" value="Genomic_DNA"/>
</dbReference>
<evidence type="ECO:0000256" key="1">
    <source>
        <dbReference type="SAM" id="Phobius"/>
    </source>
</evidence>
<protein>
    <submittedName>
        <fullName evidence="2">Uncharacterized protein</fullName>
    </submittedName>
</protein>
<dbReference type="RefSeq" id="WP_238020441.1">
    <property type="nucleotide sequence ID" value="NZ_JAIFZM010000010.1"/>
</dbReference>
<reference evidence="2 3" key="1">
    <citation type="journal article" date="2022" name="Evol. Bioinform. Online">
        <title>Draft Genome Sequence of Oceanobacillus jordanicus Strain GSFE11, a Halotolerant Plant Growth-Promoting Bacterial Endophyte Isolated From the Jordan Valley.</title>
        <authorList>
            <person name="Alhindi T."/>
            <person name="Albdaiwi R."/>
        </authorList>
    </citation>
    <scope>NUCLEOTIDE SEQUENCE [LARGE SCALE GENOMIC DNA]</scope>
    <source>
        <strain evidence="2 3">GSFE11</strain>
    </source>
</reference>
<comment type="caution">
    <text evidence="2">The sequence shown here is derived from an EMBL/GenBank/DDBJ whole genome shotgun (WGS) entry which is preliminary data.</text>
</comment>
<keyword evidence="1" id="KW-0812">Transmembrane</keyword>
<feature type="transmembrane region" description="Helical" evidence="1">
    <location>
        <begin position="80"/>
        <end position="101"/>
    </location>
</feature>
<keyword evidence="3" id="KW-1185">Reference proteome</keyword>